<evidence type="ECO:0000313" key="1">
    <source>
        <dbReference type="EMBL" id="SFQ23302.1"/>
    </source>
</evidence>
<accession>A0A1I5WU55</accession>
<keyword evidence="2" id="KW-1185">Reference proteome</keyword>
<proteinExistence type="predicted"/>
<organism evidence="1 2">
    <name type="scientific">Parafilimonas terrae</name>
    <dbReference type="NCBI Taxonomy" id="1465490"/>
    <lineage>
        <taxon>Bacteria</taxon>
        <taxon>Pseudomonadati</taxon>
        <taxon>Bacteroidota</taxon>
        <taxon>Chitinophagia</taxon>
        <taxon>Chitinophagales</taxon>
        <taxon>Chitinophagaceae</taxon>
        <taxon>Parafilimonas</taxon>
    </lineage>
</organism>
<protein>
    <submittedName>
        <fullName evidence="1">Uncharacterized protein</fullName>
    </submittedName>
</protein>
<gene>
    <name evidence="1" type="ORF">SAMN05444277_1077</name>
</gene>
<dbReference type="RefSeq" id="WP_143075846.1">
    <property type="nucleotide sequence ID" value="NZ_FOXQ01000007.1"/>
</dbReference>
<name>A0A1I5WU55_9BACT</name>
<reference evidence="1 2" key="1">
    <citation type="submission" date="2016-10" db="EMBL/GenBank/DDBJ databases">
        <authorList>
            <person name="de Groot N.N."/>
        </authorList>
    </citation>
    <scope>NUCLEOTIDE SEQUENCE [LARGE SCALE GENOMIC DNA]</scope>
    <source>
        <strain evidence="1 2">DSM 28286</strain>
    </source>
</reference>
<sequence>MKTILLIACAFFLFNSCKKETTANSLSSTNENNVITVTAGPVKPPKIVMASTTKSQFIVNADGSGYADLTLSFASKKPGIGIINFGFTAYETNNNDALFIQEVDVFGSSAPAFFQPYDEHAAGATLTAGVYWLPDDGSSIPITFRAYYNTPSASSSVHSGDTVSIQLYGLDYISNTKPSIYPESVISPLSPEMMITGAKPLLGLNIYDPDVLHIGLTRILELQYLSQGGSIGINNLPLVINCSNTKIRNKLIVKDENNQTVNTTTVRNANNYTIQFPANYNLNGINAHTFYIYANVYQMNGQASIRTKLQPASAFSWTDIAGGKTTPFTTENAIYYRDYPKGAVTVTKNY</sequence>
<dbReference type="Proteomes" id="UP000199031">
    <property type="component" value="Unassembled WGS sequence"/>
</dbReference>
<dbReference type="EMBL" id="FOXQ01000007">
    <property type="protein sequence ID" value="SFQ23302.1"/>
    <property type="molecule type" value="Genomic_DNA"/>
</dbReference>
<evidence type="ECO:0000313" key="2">
    <source>
        <dbReference type="Proteomes" id="UP000199031"/>
    </source>
</evidence>
<dbReference type="AlphaFoldDB" id="A0A1I5WU55"/>